<dbReference type="PANTHER" id="PTHR10622">
    <property type="entry name" value="HET DOMAIN-CONTAINING PROTEIN"/>
    <property type="match status" value="1"/>
</dbReference>
<organism evidence="5">
    <name type="scientific">Dissoconium aciculare CBS 342.82</name>
    <dbReference type="NCBI Taxonomy" id="1314786"/>
    <lineage>
        <taxon>Eukaryota</taxon>
        <taxon>Fungi</taxon>
        <taxon>Dikarya</taxon>
        <taxon>Ascomycota</taxon>
        <taxon>Pezizomycotina</taxon>
        <taxon>Dothideomycetes</taxon>
        <taxon>Dothideomycetidae</taxon>
        <taxon>Mycosphaerellales</taxon>
        <taxon>Dissoconiaceae</taxon>
        <taxon>Dissoconium</taxon>
    </lineage>
</organism>
<dbReference type="Pfam" id="PF06985">
    <property type="entry name" value="HET"/>
    <property type="match status" value="1"/>
</dbReference>
<feature type="domain" description="Heterokaryon incompatibility" evidence="2">
    <location>
        <begin position="16"/>
        <end position="63"/>
    </location>
</feature>
<dbReference type="InterPro" id="IPR010730">
    <property type="entry name" value="HET"/>
</dbReference>
<feature type="non-terminal residue" evidence="5">
    <location>
        <position position="752"/>
    </location>
</feature>
<name>A0A6J3M9E1_9PEZI</name>
<reference evidence="5" key="1">
    <citation type="submission" date="2020-01" db="EMBL/GenBank/DDBJ databases">
        <authorList>
            <consortium name="DOE Joint Genome Institute"/>
            <person name="Haridas S."/>
            <person name="Albert R."/>
            <person name="Binder M."/>
            <person name="Bloem J."/>
            <person name="Labutti K."/>
            <person name="Salamov A."/>
            <person name="Andreopoulos B."/>
            <person name="Baker S.E."/>
            <person name="Barry K."/>
            <person name="Bills G."/>
            <person name="Bluhm B.H."/>
            <person name="Cannon C."/>
            <person name="Castanera R."/>
            <person name="Culley D.E."/>
            <person name="Daum C."/>
            <person name="Ezra D."/>
            <person name="Gonzalez J.B."/>
            <person name="Henrissat B."/>
            <person name="Kuo A."/>
            <person name="Liang C."/>
            <person name="Lipzen A."/>
            <person name="Lutzoni F."/>
            <person name="Magnuson J."/>
            <person name="Mondo S."/>
            <person name="Nolan M."/>
            <person name="Ohm R."/>
            <person name="Pangilinan J."/>
            <person name="Park H.-J."/>
            <person name="Ramirez L."/>
            <person name="Alfaro M."/>
            <person name="Sun H."/>
            <person name="Tritt A."/>
            <person name="Yoshinaga Y."/>
            <person name="Zwiers L.-H."/>
            <person name="Turgeon B.G."/>
            <person name="Goodwin S.B."/>
            <person name="Spatafora J.W."/>
            <person name="Crous P.W."/>
            <person name="Grigoriev I.V."/>
        </authorList>
    </citation>
    <scope>NUCLEOTIDE SEQUENCE</scope>
    <source>
        <strain evidence="5">CBS 342.82</strain>
    </source>
</reference>
<dbReference type="RefSeq" id="XP_033461509.1">
    <property type="nucleotide sequence ID" value="XM_033601158.1"/>
</dbReference>
<reference evidence="5" key="3">
    <citation type="submission" date="2025-08" db="UniProtKB">
        <authorList>
            <consortium name="RefSeq"/>
        </authorList>
    </citation>
    <scope>IDENTIFICATION</scope>
    <source>
        <strain evidence="5">CBS 342.82</strain>
    </source>
</reference>
<dbReference type="SUPFAM" id="SSF52540">
    <property type="entry name" value="P-loop containing nucleoside triphosphate hydrolases"/>
    <property type="match status" value="1"/>
</dbReference>
<evidence type="ECO:0000259" key="3">
    <source>
        <dbReference type="Pfam" id="PF24883"/>
    </source>
</evidence>
<dbReference type="GeneID" id="54358958"/>
<protein>
    <recommendedName>
        <fullName evidence="6">HET-domain-containing protein</fullName>
    </recommendedName>
</protein>
<evidence type="ECO:0000313" key="5">
    <source>
        <dbReference type="RefSeq" id="XP_033461509.1"/>
    </source>
</evidence>
<dbReference type="Pfam" id="PF24883">
    <property type="entry name" value="NPHP3_N"/>
    <property type="match status" value="1"/>
</dbReference>
<dbReference type="Gene3D" id="3.40.50.300">
    <property type="entry name" value="P-loop containing nucleotide triphosphate hydrolases"/>
    <property type="match status" value="1"/>
</dbReference>
<reference evidence="5" key="2">
    <citation type="submission" date="2020-04" db="EMBL/GenBank/DDBJ databases">
        <authorList>
            <consortium name="NCBI Genome Project"/>
        </authorList>
    </citation>
    <scope>NUCLEOTIDE SEQUENCE</scope>
    <source>
        <strain evidence="5">CBS 342.82</strain>
    </source>
</reference>
<dbReference type="AlphaFoldDB" id="A0A6J3M9E1"/>
<dbReference type="InterPro" id="IPR027417">
    <property type="entry name" value="P-loop_NTPase"/>
</dbReference>
<keyword evidence="1" id="KW-0677">Repeat</keyword>
<dbReference type="Proteomes" id="UP000504637">
    <property type="component" value="Unplaced"/>
</dbReference>
<dbReference type="InterPro" id="IPR056884">
    <property type="entry name" value="NPHP3-like_N"/>
</dbReference>
<evidence type="ECO:0000313" key="4">
    <source>
        <dbReference type="Proteomes" id="UP000504637"/>
    </source>
</evidence>
<sequence>MNKKESFAKITFIAEQAKKEGIKHFWVDNCCIDKRNHSELSASILSMYRWYEESTVCYVYLTDFPTSKRNLNGTPGWEGNFLNCRWFKRGWTLQELLAPARVEFFAYNLYLGDRSSLSQEIHKITGIRVDALMGTSPKDIPIATRLRWATGRETTVPEDEAYAIMGLCGVEIMPRYGESRAKAKQRLNEEIRKTFGNAGLDLASTWSEQKSAEILRQDQSEARRKKLKILQFDRMDSRKIDIAKAHRKTCNWILENPKVLKWRDMEATKQHFGFLWIKGHPGAGKSVLMKHLEADTLETKGPRDICISFYFYARGEELEKSLEGMYRSLLTQLLRSDEDLQIVLDQFGSNSGSRTMLGRLRTLLSATIRKLEDRRLLCFIDALDECNSEDMQDTIDYFRGLCEEATEIGVQVYICFASRYYPTLNIPTGLQLELDSIDEHHQDLSEYVKSQRFFLGPQGKPTSIPTQIQNNILAKANGVFLWIVLVVEILKMEYLKGRLHAVEARLHELPPDLETLFKDIVQRDRENIDEFMFCLTWILYAKRPLSLEEFYFAMMAESGQHSLEWDDTVLDDFMHNFLRNSSKGLAELSKGKDRRVQFIHESVRDFLLKADGLKYVDPDHNTSACQAHERLKQCCMRGIQTQVGSCLRVMKLADHPARENTKWHPALQREECMRLRENFPFLDYATHNIFYHSDQAATEVPQWSFIARFDIKNWLTKANWLQQHDLNVYTEDTNLSYVLAQLNCANLISLLA</sequence>
<dbReference type="OrthoDB" id="194358at2759"/>
<gene>
    <name evidence="5" type="ORF">K489DRAFT_316388</name>
</gene>
<proteinExistence type="predicted"/>
<keyword evidence="4" id="KW-1185">Reference proteome</keyword>
<accession>A0A6J3M9E1</accession>
<evidence type="ECO:0000259" key="2">
    <source>
        <dbReference type="Pfam" id="PF06985"/>
    </source>
</evidence>
<evidence type="ECO:0008006" key="6">
    <source>
        <dbReference type="Google" id="ProtNLM"/>
    </source>
</evidence>
<feature type="domain" description="Nephrocystin 3-like N-terminal" evidence="3">
    <location>
        <begin position="249"/>
        <end position="419"/>
    </location>
</feature>
<evidence type="ECO:0000256" key="1">
    <source>
        <dbReference type="ARBA" id="ARBA00022737"/>
    </source>
</evidence>
<dbReference type="PANTHER" id="PTHR10622:SF10">
    <property type="entry name" value="HET DOMAIN-CONTAINING PROTEIN"/>
    <property type="match status" value="1"/>
</dbReference>